<evidence type="ECO:0000256" key="4">
    <source>
        <dbReference type="ARBA" id="ARBA00022989"/>
    </source>
</evidence>
<accession>A0A1I8MVC7</accession>
<evidence type="ECO:0008006" key="11">
    <source>
        <dbReference type="Google" id="ProtNLM"/>
    </source>
</evidence>
<feature type="chain" id="PRO_5044560903" description="Ionotropic glutamate receptor C-terminal domain-containing protein" evidence="9">
    <location>
        <begin position="18"/>
        <end position="600"/>
    </location>
</feature>
<dbReference type="EnsemblMetazoa" id="MDOA008826-RA">
    <property type="protein sequence ID" value="MDOA008826-PA"/>
    <property type="gene ID" value="MDOA008826"/>
</dbReference>
<keyword evidence="2" id="KW-1003">Cell membrane</keyword>
<dbReference type="InterPro" id="IPR052192">
    <property type="entry name" value="Insect_Ionotropic_Sensory_Rcpt"/>
</dbReference>
<dbReference type="eggNOG" id="ENOG502T7C7">
    <property type="taxonomic scope" value="Eukaryota"/>
</dbReference>
<dbReference type="PANTHER" id="PTHR42643:SF39">
    <property type="entry name" value="IONOTROPIC RECEPTOR 56A-RELATED"/>
    <property type="match status" value="1"/>
</dbReference>
<dbReference type="VEuPathDB" id="VectorBase:MDOMA2_013996"/>
<dbReference type="GO" id="GO:0005886">
    <property type="term" value="C:plasma membrane"/>
    <property type="evidence" value="ECO:0007669"/>
    <property type="project" value="UniProtKB-SubCell"/>
</dbReference>
<keyword evidence="5 8" id="KW-0472">Membrane</keyword>
<keyword evidence="7" id="KW-0325">Glycoprotein</keyword>
<evidence type="ECO:0000256" key="3">
    <source>
        <dbReference type="ARBA" id="ARBA00022692"/>
    </source>
</evidence>
<evidence type="ECO:0000256" key="8">
    <source>
        <dbReference type="SAM" id="Phobius"/>
    </source>
</evidence>
<feature type="transmembrane region" description="Helical" evidence="8">
    <location>
        <begin position="341"/>
        <end position="360"/>
    </location>
</feature>
<evidence type="ECO:0000256" key="2">
    <source>
        <dbReference type="ARBA" id="ARBA00022475"/>
    </source>
</evidence>
<feature type="transmembrane region" description="Helical" evidence="8">
    <location>
        <begin position="395"/>
        <end position="414"/>
    </location>
</feature>
<dbReference type="VEuPathDB" id="VectorBase:MDOA008826"/>
<evidence type="ECO:0000256" key="7">
    <source>
        <dbReference type="ARBA" id="ARBA00023180"/>
    </source>
</evidence>
<evidence type="ECO:0000256" key="1">
    <source>
        <dbReference type="ARBA" id="ARBA00004651"/>
    </source>
</evidence>
<feature type="transmembrane region" description="Helical" evidence="8">
    <location>
        <begin position="372"/>
        <end position="389"/>
    </location>
</feature>
<evidence type="ECO:0000313" key="10">
    <source>
        <dbReference type="EnsemblMetazoa" id="MDOA008826-PA"/>
    </source>
</evidence>
<comment type="subcellular location">
    <subcellularLocation>
        <location evidence="1">Cell membrane</location>
        <topology evidence="1">Multi-pass membrane protein</topology>
    </subcellularLocation>
</comment>
<proteinExistence type="predicted"/>
<protein>
    <recommendedName>
        <fullName evidence="11">Ionotropic glutamate receptor C-terminal domain-containing protein</fullName>
    </recommendedName>
</protein>
<dbReference type="AlphaFoldDB" id="A0A1I8MVC7"/>
<organism evidence="10">
    <name type="scientific">Musca domestica</name>
    <name type="common">House fly</name>
    <dbReference type="NCBI Taxonomy" id="7370"/>
    <lineage>
        <taxon>Eukaryota</taxon>
        <taxon>Metazoa</taxon>
        <taxon>Ecdysozoa</taxon>
        <taxon>Arthropoda</taxon>
        <taxon>Hexapoda</taxon>
        <taxon>Insecta</taxon>
        <taxon>Pterygota</taxon>
        <taxon>Neoptera</taxon>
        <taxon>Endopterygota</taxon>
        <taxon>Diptera</taxon>
        <taxon>Brachycera</taxon>
        <taxon>Muscomorpha</taxon>
        <taxon>Muscoidea</taxon>
        <taxon>Muscidae</taxon>
        <taxon>Musca</taxon>
    </lineage>
</organism>
<reference evidence="10" key="1">
    <citation type="submission" date="2020-05" db="UniProtKB">
        <authorList>
            <consortium name="EnsemblMetazoa"/>
        </authorList>
    </citation>
    <scope>IDENTIFICATION</scope>
    <source>
        <strain evidence="10">Aabys</strain>
    </source>
</reference>
<gene>
    <name evidence="10" type="primary">101890763</name>
</gene>
<dbReference type="STRING" id="7370.A0A1I8MVC7"/>
<evidence type="ECO:0000256" key="5">
    <source>
        <dbReference type="ARBA" id="ARBA00023136"/>
    </source>
</evidence>
<feature type="signal peptide" evidence="9">
    <location>
        <begin position="1"/>
        <end position="17"/>
    </location>
</feature>
<dbReference type="PANTHER" id="PTHR42643">
    <property type="entry name" value="IONOTROPIC RECEPTOR 20A-RELATED"/>
    <property type="match status" value="1"/>
</dbReference>
<keyword evidence="4 8" id="KW-1133">Transmembrane helix</keyword>
<keyword evidence="3 8" id="KW-0812">Transmembrane</keyword>
<evidence type="ECO:0000256" key="6">
    <source>
        <dbReference type="ARBA" id="ARBA00023170"/>
    </source>
</evidence>
<sequence length="600" mass="69473">MALNSTIALLMLSSGSSMSNTMSNETQAVPQLVNSSFLIDIVSSIHDIYKFHNFVFFISERLTIDTDTAADFFQDFWDTFPTVPVLIMIDNAQVMDGYLSTPSLCLVLTTERDDPVMDVAADSMRGIRYFKTLFILFPIEESDDFYQTFEDYNRFYETIRMLYDWVWMKQFINTALITVKNNVFILDPYPTPTLVNITETWQPESFFINYGSDLKGYVINTPIRYDLPRVFYMKRPRIGARTKHQVTGVSGKIFTAFISTINATFNESWTDGLESEPVDINNIIKMVEEKHLEISMHTYTGLIGDGRATSYPIGINDWCIMVPYRNRSPEHMYLQNGFQQYTWLLICFSILYITIGIWLCSPSQSRDLSLSFLQAICSTILIVPLRVLMAPTLRMHFIFILLFLMGFFITNLYVSKMASFLTTTTEQPQINSVQDVIDAGLKIMIMDYEYDILVSNNFPEPFMDLLVKANKQVMDDHRDRFNTSYGYSIQSDRWNFLNIQQRYLKKPLFRLSQICLGPYYHVFPLQSDSHLAAPLQSFIMFASQLGLIKCWKNEAFADALYLGYVRMMLVNESLPPLSTNFFRSLCFLRPETQLKIGNFC</sequence>
<name>A0A1I8MVC7_MUSDO</name>
<evidence type="ECO:0000256" key="9">
    <source>
        <dbReference type="SAM" id="SignalP"/>
    </source>
</evidence>
<keyword evidence="6" id="KW-0675">Receptor</keyword>
<keyword evidence="9" id="KW-0732">Signal</keyword>